<dbReference type="PROSITE" id="PS50960">
    <property type="entry name" value="HTH_PSQ"/>
    <property type="match status" value="1"/>
</dbReference>
<evidence type="ECO:0000313" key="4">
    <source>
        <dbReference type="EMBL" id="KAF2905940.1"/>
    </source>
</evidence>
<feature type="DNA-binding region" description="H-T-H motif" evidence="2">
    <location>
        <begin position="29"/>
        <end position="49"/>
    </location>
</feature>
<protein>
    <recommendedName>
        <fullName evidence="3">HTH psq-type domain-containing protein</fullName>
    </recommendedName>
</protein>
<dbReference type="AlphaFoldDB" id="A0A8K0GIL5"/>
<keyword evidence="5" id="KW-1185">Reference proteome</keyword>
<dbReference type="InterPro" id="IPR009057">
    <property type="entry name" value="Homeodomain-like_sf"/>
</dbReference>
<dbReference type="Gene3D" id="1.10.10.60">
    <property type="entry name" value="Homeodomain-like"/>
    <property type="match status" value="1"/>
</dbReference>
<proteinExistence type="predicted"/>
<dbReference type="GO" id="GO:0003677">
    <property type="term" value="F:DNA binding"/>
    <property type="evidence" value="ECO:0007669"/>
    <property type="project" value="UniProtKB-UniRule"/>
</dbReference>
<organism evidence="4 5">
    <name type="scientific">Ignelater luminosus</name>
    <name type="common">Cucubano</name>
    <name type="synonym">Pyrophorus luminosus</name>
    <dbReference type="NCBI Taxonomy" id="2038154"/>
    <lineage>
        <taxon>Eukaryota</taxon>
        <taxon>Metazoa</taxon>
        <taxon>Ecdysozoa</taxon>
        <taxon>Arthropoda</taxon>
        <taxon>Hexapoda</taxon>
        <taxon>Insecta</taxon>
        <taxon>Pterygota</taxon>
        <taxon>Neoptera</taxon>
        <taxon>Endopterygota</taxon>
        <taxon>Coleoptera</taxon>
        <taxon>Polyphaga</taxon>
        <taxon>Elateriformia</taxon>
        <taxon>Elateroidea</taxon>
        <taxon>Elateridae</taxon>
        <taxon>Agrypninae</taxon>
        <taxon>Pyrophorini</taxon>
        <taxon>Ignelater</taxon>
    </lineage>
</organism>
<reference evidence="4" key="1">
    <citation type="submission" date="2019-08" db="EMBL/GenBank/DDBJ databases">
        <title>The genome of the North American firefly Photinus pyralis.</title>
        <authorList>
            <consortium name="Photinus pyralis genome working group"/>
            <person name="Fallon T.R."/>
            <person name="Sander Lower S.E."/>
            <person name="Weng J.-K."/>
        </authorList>
    </citation>
    <scope>NUCLEOTIDE SEQUENCE</scope>
    <source>
        <strain evidence="4">TRF0915ILg1</strain>
        <tissue evidence="4">Whole body</tissue>
    </source>
</reference>
<keyword evidence="2" id="KW-0539">Nucleus</keyword>
<dbReference type="SUPFAM" id="SSF46689">
    <property type="entry name" value="Homeodomain-like"/>
    <property type="match status" value="1"/>
</dbReference>
<dbReference type="OrthoDB" id="6818577at2759"/>
<evidence type="ECO:0000259" key="3">
    <source>
        <dbReference type="PROSITE" id="PS50960"/>
    </source>
</evidence>
<evidence type="ECO:0000256" key="1">
    <source>
        <dbReference type="ARBA" id="ARBA00004123"/>
    </source>
</evidence>
<feature type="domain" description="HTH psq-type" evidence="3">
    <location>
        <begin position="1"/>
        <end position="53"/>
    </location>
</feature>
<gene>
    <name evidence="4" type="ORF">ILUMI_00235</name>
</gene>
<dbReference type="Pfam" id="PF04218">
    <property type="entry name" value="CENP-B_N"/>
    <property type="match status" value="1"/>
</dbReference>
<name>A0A8K0GIL5_IGNLU</name>
<evidence type="ECO:0000256" key="2">
    <source>
        <dbReference type="PROSITE-ProRule" id="PRU00320"/>
    </source>
</evidence>
<accession>A0A8K0GIL5</accession>
<comment type="subcellular location">
    <subcellularLocation>
        <location evidence="1 2">Nucleus</location>
    </subcellularLocation>
</comment>
<dbReference type="Proteomes" id="UP000801492">
    <property type="component" value="Unassembled WGS sequence"/>
</dbReference>
<dbReference type="EMBL" id="VTPC01000400">
    <property type="protein sequence ID" value="KAF2905940.1"/>
    <property type="molecule type" value="Genomic_DNA"/>
</dbReference>
<dbReference type="InterPro" id="IPR007889">
    <property type="entry name" value="HTH_Psq"/>
</dbReference>
<dbReference type="GO" id="GO:0005634">
    <property type="term" value="C:nucleus"/>
    <property type="evidence" value="ECO:0007669"/>
    <property type="project" value="UniProtKB-SubCell"/>
</dbReference>
<sequence>MSTGSKRKDLTLKQKLTVIEYAQESKANQNEVARKFGIFQAQVSTFLKNKDSVLSDWKITGKDLENVEQETEDVLNAGISFTATVDPSKSLDWLPDNNNAKTFCVVCKKECSLPNFCGSCDKAVYAVCRIINEAEEGYAEKLLAGYAIINKKSGKRSLAAKFPPAKIGDNVRIRIPDIDRGRGDPRSVLAVVANVKGAFYKLGTEHGALH</sequence>
<evidence type="ECO:0000313" key="5">
    <source>
        <dbReference type="Proteomes" id="UP000801492"/>
    </source>
</evidence>
<comment type="caution">
    <text evidence="4">The sequence shown here is derived from an EMBL/GenBank/DDBJ whole genome shotgun (WGS) entry which is preliminary data.</text>
</comment>
<keyword evidence="2" id="KW-0238">DNA-binding</keyword>